<name>A0A014N155_9HYPO</name>
<organism evidence="2 3">
    <name type="scientific">Metarhizium robertsii</name>
    <dbReference type="NCBI Taxonomy" id="568076"/>
    <lineage>
        <taxon>Eukaryota</taxon>
        <taxon>Fungi</taxon>
        <taxon>Dikarya</taxon>
        <taxon>Ascomycota</taxon>
        <taxon>Pezizomycotina</taxon>
        <taxon>Sordariomycetes</taxon>
        <taxon>Hypocreomycetidae</taxon>
        <taxon>Hypocreales</taxon>
        <taxon>Clavicipitaceae</taxon>
        <taxon>Metarhizium</taxon>
    </lineage>
</organism>
<proteinExistence type="predicted"/>
<sequence length="166" mass="18450">MASGAFFDPLVALRALPLVSSTCTLLFGWDQTFFLGIMNRPENRAKSKPLLQSYFNTFFYRGLPFVVGAIGVSTWSGVGNLFAQRSVLQSRQSYWWYAAGTIAAASHLLFVPLIAPSVKDMMDGKEQTDANDCLDEWLRVNNVRTWTVDLLAWGAFMVAAGKTLCH</sequence>
<dbReference type="OrthoDB" id="1523883at2759"/>
<reference evidence="2 3" key="1">
    <citation type="submission" date="2014-02" db="EMBL/GenBank/DDBJ databases">
        <title>The genome sequence of the entomopathogenic fungus Metarhizium robertsii ARSEF 2575.</title>
        <authorList>
            <person name="Giuliano Garisto Donzelli B."/>
            <person name="Roe B.A."/>
            <person name="Macmil S.L."/>
            <person name="Krasnoff S.B."/>
            <person name="Gibson D.M."/>
        </authorList>
    </citation>
    <scope>NUCLEOTIDE SEQUENCE [LARGE SCALE GENOMIC DNA]</scope>
    <source>
        <strain evidence="2 3">ARSEF 2575</strain>
    </source>
</reference>
<evidence type="ECO:0008006" key="4">
    <source>
        <dbReference type="Google" id="ProtNLM"/>
    </source>
</evidence>
<feature type="transmembrane region" description="Helical" evidence="1">
    <location>
        <begin position="94"/>
        <end position="115"/>
    </location>
</feature>
<gene>
    <name evidence="2" type="ORF">X797_007637</name>
</gene>
<comment type="caution">
    <text evidence="2">The sequence shown here is derived from an EMBL/GenBank/DDBJ whole genome shotgun (WGS) entry which is preliminary data.</text>
</comment>
<keyword evidence="1" id="KW-0472">Membrane</keyword>
<evidence type="ECO:0000313" key="2">
    <source>
        <dbReference type="EMBL" id="EXU99209.1"/>
    </source>
</evidence>
<keyword evidence="1" id="KW-0812">Transmembrane</keyword>
<feature type="transmembrane region" description="Helical" evidence="1">
    <location>
        <begin position="58"/>
        <end position="82"/>
    </location>
</feature>
<evidence type="ECO:0000256" key="1">
    <source>
        <dbReference type="SAM" id="Phobius"/>
    </source>
</evidence>
<dbReference type="HOGENOM" id="CLU_092535_1_1_1"/>
<keyword evidence="1" id="KW-1133">Transmembrane helix</keyword>
<evidence type="ECO:0000313" key="3">
    <source>
        <dbReference type="Proteomes" id="UP000030151"/>
    </source>
</evidence>
<protein>
    <recommendedName>
        <fullName evidence="4">Integral membrane protein</fullName>
    </recommendedName>
</protein>
<feature type="transmembrane region" description="Helical" evidence="1">
    <location>
        <begin position="15"/>
        <end position="37"/>
    </location>
</feature>
<dbReference type="EMBL" id="JELW01000020">
    <property type="protein sequence ID" value="EXU99209.1"/>
    <property type="molecule type" value="Genomic_DNA"/>
</dbReference>
<dbReference type="Proteomes" id="UP000030151">
    <property type="component" value="Unassembled WGS sequence"/>
</dbReference>
<dbReference type="AlphaFoldDB" id="A0A014N155"/>
<accession>A0A014N155</accession>